<name>A0ABP4WM73_9MICO</name>
<evidence type="ECO:0008006" key="5">
    <source>
        <dbReference type="Google" id="ProtNLM"/>
    </source>
</evidence>
<keyword evidence="2" id="KW-0472">Membrane</keyword>
<dbReference type="NCBIfam" id="TIGR02611">
    <property type="entry name" value="TIGR02611 family protein"/>
    <property type="match status" value="1"/>
</dbReference>
<evidence type="ECO:0000313" key="3">
    <source>
        <dbReference type="EMBL" id="GAA1755109.1"/>
    </source>
</evidence>
<proteinExistence type="predicted"/>
<dbReference type="EMBL" id="BAAAPN010000034">
    <property type="protein sequence ID" value="GAA1755109.1"/>
    <property type="molecule type" value="Genomic_DNA"/>
</dbReference>
<evidence type="ECO:0000256" key="2">
    <source>
        <dbReference type="SAM" id="Phobius"/>
    </source>
</evidence>
<dbReference type="RefSeq" id="WP_344063951.1">
    <property type="nucleotide sequence ID" value="NZ_BAAAPN010000034.1"/>
</dbReference>
<feature type="transmembrane region" description="Helical" evidence="2">
    <location>
        <begin position="83"/>
        <end position="103"/>
    </location>
</feature>
<evidence type="ECO:0000256" key="1">
    <source>
        <dbReference type="SAM" id="MobiDB-lite"/>
    </source>
</evidence>
<keyword evidence="4" id="KW-1185">Reference proteome</keyword>
<feature type="transmembrane region" description="Helical" evidence="2">
    <location>
        <begin position="109"/>
        <end position="128"/>
    </location>
</feature>
<sequence>MIAAGEQAMDGEDVHETGVGEADGREAGDRVPGGRGTRGSAVAGAAVDRNEIARHDRGILLDAEDDDWAWRRRLRANPATARLYRLFIGVLGLVIVVGGLLLVPLPGPGWVIVFAGLAIWASEFEWAQRLLDYAKDKLRAWNGWVRAQALWLQALAALATMAFVLLVIWAMLKISGVPGFLPDGVEYFLQNTLAL</sequence>
<evidence type="ECO:0000313" key="4">
    <source>
        <dbReference type="Proteomes" id="UP001501475"/>
    </source>
</evidence>
<feature type="region of interest" description="Disordered" evidence="1">
    <location>
        <begin position="1"/>
        <end position="40"/>
    </location>
</feature>
<dbReference type="InterPro" id="IPR013434">
    <property type="entry name" value="CHP02611"/>
</dbReference>
<keyword evidence="2" id="KW-1133">Transmembrane helix</keyword>
<dbReference type="Proteomes" id="UP001501475">
    <property type="component" value="Unassembled WGS sequence"/>
</dbReference>
<protein>
    <recommendedName>
        <fullName evidence="5">TIGR02611 family protein</fullName>
    </recommendedName>
</protein>
<comment type="caution">
    <text evidence="3">The sequence shown here is derived from an EMBL/GenBank/DDBJ whole genome shotgun (WGS) entry which is preliminary data.</text>
</comment>
<dbReference type="Pfam" id="PF09656">
    <property type="entry name" value="PGPGW"/>
    <property type="match status" value="1"/>
</dbReference>
<accession>A0ABP4WM73</accession>
<reference evidence="4" key="1">
    <citation type="journal article" date="2019" name="Int. J. Syst. Evol. Microbiol.">
        <title>The Global Catalogue of Microorganisms (GCM) 10K type strain sequencing project: providing services to taxonomists for standard genome sequencing and annotation.</title>
        <authorList>
            <consortium name="The Broad Institute Genomics Platform"/>
            <consortium name="The Broad Institute Genome Sequencing Center for Infectious Disease"/>
            <person name="Wu L."/>
            <person name="Ma J."/>
        </authorList>
    </citation>
    <scope>NUCLEOTIDE SEQUENCE [LARGE SCALE GENOMIC DNA]</scope>
    <source>
        <strain evidence="4">JCM 15591</strain>
    </source>
</reference>
<dbReference type="InterPro" id="IPR019099">
    <property type="entry name" value="Uncharacterised_PGPGW_TM"/>
</dbReference>
<gene>
    <name evidence="3" type="ORF">GCM10009810_13630</name>
</gene>
<feature type="compositionally biased region" description="Basic and acidic residues" evidence="1">
    <location>
        <begin position="12"/>
        <end position="29"/>
    </location>
</feature>
<organism evidence="3 4">
    <name type="scientific">Nostocoides vanveenii</name>
    <dbReference type="NCBI Taxonomy" id="330835"/>
    <lineage>
        <taxon>Bacteria</taxon>
        <taxon>Bacillati</taxon>
        <taxon>Actinomycetota</taxon>
        <taxon>Actinomycetes</taxon>
        <taxon>Micrococcales</taxon>
        <taxon>Intrasporangiaceae</taxon>
        <taxon>Nostocoides</taxon>
    </lineage>
</organism>
<feature type="transmembrane region" description="Helical" evidence="2">
    <location>
        <begin position="149"/>
        <end position="172"/>
    </location>
</feature>
<keyword evidence="2" id="KW-0812">Transmembrane</keyword>